<feature type="region of interest" description="Disordered" evidence="1">
    <location>
        <begin position="76"/>
        <end position="101"/>
    </location>
</feature>
<feature type="compositionally biased region" description="Low complexity" evidence="1">
    <location>
        <begin position="688"/>
        <end position="703"/>
    </location>
</feature>
<dbReference type="EMBL" id="BRYA01000528">
    <property type="protein sequence ID" value="GMI21329.1"/>
    <property type="molecule type" value="Genomic_DNA"/>
</dbReference>
<comment type="caution">
    <text evidence="2">The sequence shown here is derived from an EMBL/GenBank/DDBJ whole genome shotgun (WGS) entry which is preliminary data.</text>
</comment>
<evidence type="ECO:0000313" key="2">
    <source>
        <dbReference type="EMBL" id="GMI21329.1"/>
    </source>
</evidence>
<evidence type="ECO:0008006" key="4">
    <source>
        <dbReference type="Google" id="ProtNLM"/>
    </source>
</evidence>
<keyword evidence="3" id="KW-1185">Reference proteome</keyword>
<evidence type="ECO:0000256" key="1">
    <source>
        <dbReference type="SAM" id="MobiDB-lite"/>
    </source>
</evidence>
<dbReference type="Proteomes" id="UP001165065">
    <property type="component" value="Unassembled WGS sequence"/>
</dbReference>
<accession>A0A9W7FXF3</accession>
<gene>
    <name evidence="2" type="ORF">TrCOL_g2405</name>
</gene>
<dbReference type="InterPro" id="IPR017943">
    <property type="entry name" value="Bactericidal_perm-incr_a/b_dom"/>
</dbReference>
<dbReference type="OrthoDB" id="193794at2759"/>
<proteinExistence type="predicted"/>
<feature type="compositionally biased region" description="Low complexity" evidence="1">
    <location>
        <begin position="78"/>
        <end position="98"/>
    </location>
</feature>
<name>A0A9W7FXF3_9STRA</name>
<sequence length="1398" mass="151899">MPSAAGGEGSYTLFPVDQSSPSVEAPLSSFKDDPEFHVLPSNTFYPLFDMLIKRADELVKTSDPLVRKALSTMQEKLAPSSLSRSSSTASLTSSSSSPDAPIAKQINTVVSQISPSHANDVLDLLKKEDIQSLLMKSRDRLSQLVDSELPEAKKKLLDTAGITIDTSSSLSENSSAALSAVMNQENRKTALTALDNLLASTISLKPSLASLDENITATLSDESLKEDLSSKFSAVMATLGDASITDSHLSSLVETFNDSTKDFQKLTGEVLETKTITSLFEGVERLKQRTNRITSQMLTSEQLKNLQDSADSLISKVSEGEEAVLKLKGLELGNSVKSRLVNMMELHAATRGGLDGMIATALTTISDKAETIDQDLKLLITSLQSTANSTSQSTNEALLTLLSQRSVYREMILLKLEHTLLDIDDQLQSIFGTSLNIKTILDVVTSQQNTSAIFDPITKKITVEILAQLDELEKTIEHPAALSVISHIRTGVSASQEGDGEESKGGMGNPIDKVMTVLNDDSTVAIGQNMVERGEQILDSIETTTKSKQFGSIVSSVRQAGINEDTLINSLQQINVDEIINNVDDLVNNEQARRNMIAGAADSALEFLLKVLPSVEIPKLSGVKDGNMYSIADLSMNGFMIKKEDIDVQIAGISTNAYANSKTPPTLTPNDSFTSKEMNPSEIPLPPSSSQESSSSFPSASVVPPAPPSIETNLKELLVIRVSNIQARLEDIKWSFEQTYFPHMKGKGTANAVVVNASLLLKFELRKKRKDPSAASITSTTSFEPVLCLNDRDCTIERMKVDIKGDSLSWLYNMLASLFKNLLKEYVTKTVVEAISDSSGYLLETLNENLAMYWPLILKMSNFSVDDLEEVDESAITDTSQIAGKDIVELVWREPVPLGMKLLMNDGSGEVKVVEFPRGGQALRVAEAAELDPNMFKGATICGVNGRKFVDPPSSFSRTGTTTASGPVDMSKIQVVIAALKEPGRPKSIEFLISDTERTRIMRVLGKLQESEKKDDNIMVRKVPKEINDVVITQEGPLGLSLGVIEEEVGLVVLGFKEGKENKEIKVGSVLVCINGTYVQGGEDFVTRATEMFKEVGGVRPIELGFMHPCAIAKRFGRQLPSSVRGAELSEDAFQMYGSPSEELVLVEARMSEEDKYTSIVISGFKDAPGALECGTVQCGDVLMSVNAVPFFISKTETEMKQRKKLWSLINQEDAYPMTFEFARPRPGVNGVDGKNFFSTQNSTRFAVEVHAKSDLGVSFRKTAFGNDEADAGAAAKSFFKNFTKGDQPGRGSPSEGFTKSEAIEFLQVSSLNGVKGPVRCAMQESVKEDERIGLGMALIKINGHAVPQSASAEDVSRALERAWRDSKEGCIDVIFKDYAHQDFVLGLKGGGEEVRSP</sequence>
<organism evidence="2 3">
    <name type="scientific">Triparma columacea</name>
    <dbReference type="NCBI Taxonomy" id="722753"/>
    <lineage>
        <taxon>Eukaryota</taxon>
        <taxon>Sar</taxon>
        <taxon>Stramenopiles</taxon>
        <taxon>Ochrophyta</taxon>
        <taxon>Bolidophyceae</taxon>
        <taxon>Parmales</taxon>
        <taxon>Triparmaceae</taxon>
        <taxon>Triparma</taxon>
    </lineage>
</organism>
<dbReference type="Gene3D" id="3.15.10.10">
    <property type="entry name" value="Bactericidal permeability-increasing protein, domain 1"/>
    <property type="match status" value="1"/>
</dbReference>
<dbReference type="PANTHER" id="PTHR31138">
    <property type="entry name" value="CHROMOSOME 19, WHOLE GENOME SHOTGUN SEQUENCE"/>
    <property type="match status" value="1"/>
</dbReference>
<evidence type="ECO:0000313" key="3">
    <source>
        <dbReference type="Proteomes" id="UP001165065"/>
    </source>
</evidence>
<dbReference type="PANTHER" id="PTHR31138:SF1">
    <property type="entry name" value="PDZ DOMAIN-CONTAINING PROTEIN"/>
    <property type="match status" value="1"/>
</dbReference>
<dbReference type="SUPFAM" id="SSF55394">
    <property type="entry name" value="Bactericidal permeability-increasing protein, BPI"/>
    <property type="match status" value="1"/>
</dbReference>
<reference evidence="3" key="1">
    <citation type="journal article" date="2023" name="Commun. Biol.">
        <title>Genome analysis of Parmales, the sister group of diatoms, reveals the evolutionary specialization of diatoms from phago-mixotrophs to photoautotrophs.</title>
        <authorList>
            <person name="Ban H."/>
            <person name="Sato S."/>
            <person name="Yoshikawa S."/>
            <person name="Yamada K."/>
            <person name="Nakamura Y."/>
            <person name="Ichinomiya M."/>
            <person name="Sato N."/>
            <person name="Blanc-Mathieu R."/>
            <person name="Endo H."/>
            <person name="Kuwata A."/>
            <person name="Ogata H."/>
        </authorList>
    </citation>
    <scope>NUCLEOTIDE SEQUENCE [LARGE SCALE GENOMIC DNA]</scope>
</reference>
<feature type="region of interest" description="Disordered" evidence="1">
    <location>
        <begin position="659"/>
        <end position="705"/>
    </location>
</feature>
<dbReference type="GO" id="GO:0008289">
    <property type="term" value="F:lipid binding"/>
    <property type="evidence" value="ECO:0007669"/>
    <property type="project" value="InterPro"/>
</dbReference>
<feature type="compositionally biased region" description="Polar residues" evidence="1">
    <location>
        <begin position="659"/>
        <end position="678"/>
    </location>
</feature>
<protein>
    <recommendedName>
        <fullName evidence="4">PDZ domain-containing protein</fullName>
    </recommendedName>
</protein>